<dbReference type="GO" id="GO:0060271">
    <property type="term" value="P:cilium assembly"/>
    <property type="evidence" value="ECO:0007669"/>
    <property type="project" value="InterPro"/>
</dbReference>
<feature type="compositionally biased region" description="Basic residues" evidence="1">
    <location>
        <begin position="364"/>
        <end position="377"/>
    </location>
</feature>
<evidence type="ECO:0000313" key="4">
    <source>
        <dbReference type="Proteomes" id="UP000835052"/>
    </source>
</evidence>
<comment type="caution">
    <text evidence="3">The sequence shown here is derived from an EMBL/GenBank/DDBJ whole genome shotgun (WGS) entry which is preliminary data.</text>
</comment>
<dbReference type="Pfam" id="PF21050">
    <property type="entry name" value="ARMC9_ARM"/>
    <property type="match status" value="1"/>
</dbReference>
<feature type="domain" description="LisH" evidence="2">
    <location>
        <begin position="163"/>
        <end position="262"/>
    </location>
</feature>
<dbReference type="OrthoDB" id="193023at2759"/>
<dbReference type="PANTHER" id="PTHR14881:SF4">
    <property type="entry name" value="LISH DOMAIN-CONTAINING PROTEIN ARMC9"/>
    <property type="match status" value="1"/>
</dbReference>
<name>A0A8S1HKZ9_9PELO</name>
<organism evidence="3 4">
    <name type="scientific">Caenorhabditis auriculariae</name>
    <dbReference type="NCBI Taxonomy" id="2777116"/>
    <lineage>
        <taxon>Eukaryota</taxon>
        <taxon>Metazoa</taxon>
        <taxon>Ecdysozoa</taxon>
        <taxon>Nematoda</taxon>
        <taxon>Chromadorea</taxon>
        <taxon>Rhabditida</taxon>
        <taxon>Rhabditina</taxon>
        <taxon>Rhabditomorpha</taxon>
        <taxon>Rhabditoidea</taxon>
        <taxon>Rhabditidae</taxon>
        <taxon>Peloderinae</taxon>
        <taxon>Caenorhabditis</taxon>
    </lineage>
</organism>
<reference evidence="3" key="1">
    <citation type="submission" date="2020-10" db="EMBL/GenBank/DDBJ databases">
        <authorList>
            <person name="Kikuchi T."/>
        </authorList>
    </citation>
    <scope>NUCLEOTIDE SEQUENCE</scope>
    <source>
        <strain evidence="3">NKZ352</strain>
    </source>
</reference>
<dbReference type="EMBL" id="CAJGYM010000059">
    <property type="protein sequence ID" value="CAD6195712.1"/>
    <property type="molecule type" value="Genomic_DNA"/>
</dbReference>
<dbReference type="GO" id="GO:0097542">
    <property type="term" value="C:ciliary tip"/>
    <property type="evidence" value="ECO:0007669"/>
    <property type="project" value="TreeGrafter"/>
</dbReference>
<dbReference type="Proteomes" id="UP000835052">
    <property type="component" value="Unassembled WGS sequence"/>
</dbReference>
<gene>
    <name evidence="3" type="ORF">CAUJ_LOCUS11631</name>
</gene>
<dbReference type="PANTHER" id="PTHR14881">
    <property type="entry name" value="LISH DOMAIN-CONTAINING PROTEIN ARMC9"/>
    <property type="match status" value="1"/>
</dbReference>
<evidence type="ECO:0000313" key="3">
    <source>
        <dbReference type="EMBL" id="CAD6195712.1"/>
    </source>
</evidence>
<dbReference type="InterPro" id="IPR040369">
    <property type="entry name" value="ARMC9"/>
</dbReference>
<dbReference type="InterPro" id="IPR048959">
    <property type="entry name" value="ARMC9_ARM_dom"/>
</dbReference>
<sequence length="512" mass="57261">MDDAEEPPPDPMPSLECHCLLQDLDWHKLILLLNGHPAARGTALLLQAIRQQMSVASVQDYAKNALDWIIENDVLTLKMKKNSVVRRVLQAEGVDSREQMARLINTMASYPRGRQYFTTHLKSFLPCVVAILRGKRLPSTTHDQLIACIQKMSVRQSAQKELLQCGMLEWAIAHFEQKLNNYALEYLSALFINLSTNHLSHPMIMRYADSIAAAVISVLNRGSHGAACSINNTFVLASLNCSRVRLRARETRLYEALKYRTEGRRSCPLCNLHVPYLLAVITNGRIREKLKKASFIFLGLKRGIFSSRAKRPTLIFKQIVDPSAKPFRKAFEEKKKEKASATFFLPSDALGAGHSTDAGARAGVGRRRRGDAGARHPRLERKSAALWEAADTGRRRRVLACDSREAGDSTPLGAGPPLQDHLHFFPFLHAKWTVDEFWEGKLNDVASEGGDGWRHRDGGHGLTSAALGVVVLVFPTPEASFSMFLSAFCVSRLMDRVSISRVNLTWVRCLKQ</sequence>
<evidence type="ECO:0000259" key="2">
    <source>
        <dbReference type="Pfam" id="PF21050"/>
    </source>
</evidence>
<proteinExistence type="predicted"/>
<protein>
    <recommendedName>
        <fullName evidence="2">LisH domain-containing protein</fullName>
    </recommendedName>
</protein>
<dbReference type="AlphaFoldDB" id="A0A8S1HKZ9"/>
<evidence type="ECO:0000256" key="1">
    <source>
        <dbReference type="SAM" id="MobiDB-lite"/>
    </source>
</evidence>
<dbReference type="GO" id="GO:0005814">
    <property type="term" value="C:centriole"/>
    <property type="evidence" value="ECO:0007669"/>
    <property type="project" value="TreeGrafter"/>
</dbReference>
<dbReference type="GO" id="GO:0036064">
    <property type="term" value="C:ciliary basal body"/>
    <property type="evidence" value="ECO:0007669"/>
    <property type="project" value="InterPro"/>
</dbReference>
<accession>A0A8S1HKZ9</accession>
<feature type="region of interest" description="Disordered" evidence="1">
    <location>
        <begin position="355"/>
        <end position="377"/>
    </location>
</feature>
<keyword evidence="4" id="KW-1185">Reference proteome</keyword>